<name>A0A1Y5X5M6_KIBAR</name>
<accession>A0A1Y5X5M6</accession>
<dbReference type="SMART" id="SM00710">
    <property type="entry name" value="PbH1"/>
    <property type="match status" value="7"/>
</dbReference>
<dbReference type="InterPro" id="IPR011050">
    <property type="entry name" value="Pectin_lyase_fold/virulence"/>
</dbReference>
<proteinExistence type="predicted"/>
<keyword evidence="3" id="KW-1185">Reference proteome</keyword>
<evidence type="ECO:0000259" key="1">
    <source>
        <dbReference type="Pfam" id="PF13229"/>
    </source>
</evidence>
<dbReference type="OrthoDB" id="9808066at2"/>
<sequence length="547" mass="57872">MQFYIDPAGDDSGTGTIDQPFATLDRARAEAGPGTVITLRAGTYRLTEPLSLSEADSGVTFQAHDGEEVVISGGRIVTGWGRGADGVWTAPVPGLATRQLYVSGRRAARASRALDMPLRRTDTGYVLPEPQPWHGEMELVYHGVYPWSHARCPVESVDGAVVTMAQPAFSWASKLYQSIISWDGPGAGETNGADNPTSIENSPAFLTEGTFALAEGVLHYLPRPGENLDCVVAPVLETLVRADNAHDIAFRGITFADTTWLRPSTTGGFLHYHGNGYYDGGEIMTVTFAEGAGQVEVPNNPASMPGALRLHGCSRISFQDCHLTRLGGVGLELHGGTGNTVRDSEISVIAGGGAVIGGDARDCRIDNTHIHHIGLDYHGSPAVLTAGTRGTVIAHNEINDVPHAGIVVYDGTSTQVLHNLVHDTMQVLADGGGICISGSQGTSHADGALIRGNVVRDTVTPYNYALYTDYGASWVTVQGNVIHRNDNPAVFQVSPPLSHVAFLGNYWDADPGDAPESVTLADNTVLTEPDFATHETVASIVAAAGRH</sequence>
<dbReference type="AlphaFoldDB" id="A0A1Y5X5M6"/>
<dbReference type="Proteomes" id="UP000192674">
    <property type="component" value="Unassembled WGS sequence"/>
</dbReference>
<dbReference type="InterPro" id="IPR012334">
    <property type="entry name" value="Pectin_lyas_fold"/>
</dbReference>
<evidence type="ECO:0000313" key="2">
    <source>
        <dbReference type="EMBL" id="SMC71967.1"/>
    </source>
</evidence>
<reference evidence="2 3" key="1">
    <citation type="submission" date="2017-04" db="EMBL/GenBank/DDBJ databases">
        <authorList>
            <person name="Afonso C.L."/>
            <person name="Miller P.J."/>
            <person name="Scott M.A."/>
            <person name="Spackman E."/>
            <person name="Goraichik I."/>
            <person name="Dimitrov K.M."/>
            <person name="Suarez D.L."/>
            <person name="Swayne D.E."/>
        </authorList>
    </citation>
    <scope>NUCLEOTIDE SEQUENCE [LARGE SCALE GENOMIC DNA]</scope>
    <source>
        <strain evidence="2 3">DSM 43828</strain>
    </source>
</reference>
<protein>
    <submittedName>
        <fullName evidence="2">Right handed beta helix region</fullName>
    </submittedName>
</protein>
<gene>
    <name evidence="2" type="ORF">SAMN05661093_01672</name>
</gene>
<dbReference type="SUPFAM" id="SSF51126">
    <property type="entry name" value="Pectin lyase-like"/>
    <property type="match status" value="1"/>
</dbReference>
<organism evidence="2 3">
    <name type="scientific">Kibdelosporangium aridum</name>
    <dbReference type="NCBI Taxonomy" id="2030"/>
    <lineage>
        <taxon>Bacteria</taxon>
        <taxon>Bacillati</taxon>
        <taxon>Actinomycetota</taxon>
        <taxon>Actinomycetes</taxon>
        <taxon>Pseudonocardiales</taxon>
        <taxon>Pseudonocardiaceae</taxon>
        <taxon>Kibdelosporangium</taxon>
    </lineage>
</organism>
<dbReference type="InterPro" id="IPR039448">
    <property type="entry name" value="Beta_helix"/>
</dbReference>
<feature type="domain" description="Right handed beta helix" evidence="1">
    <location>
        <begin position="306"/>
        <end position="441"/>
    </location>
</feature>
<dbReference type="InterPro" id="IPR006626">
    <property type="entry name" value="PbH1"/>
</dbReference>
<dbReference type="RefSeq" id="WP_084425310.1">
    <property type="nucleotide sequence ID" value="NZ_FWXV01000001.1"/>
</dbReference>
<dbReference type="Pfam" id="PF13229">
    <property type="entry name" value="Beta_helix"/>
    <property type="match status" value="1"/>
</dbReference>
<dbReference type="EMBL" id="FWXV01000001">
    <property type="protein sequence ID" value="SMC71967.1"/>
    <property type="molecule type" value="Genomic_DNA"/>
</dbReference>
<dbReference type="Gene3D" id="2.160.20.10">
    <property type="entry name" value="Single-stranded right-handed beta-helix, Pectin lyase-like"/>
    <property type="match status" value="2"/>
</dbReference>
<evidence type="ECO:0000313" key="3">
    <source>
        <dbReference type="Proteomes" id="UP000192674"/>
    </source>
</evidence>
<dbReference type="PANTHER" id="PTHR36453:SF1">
    <property type="entry name" value="RIGHT HANDED BETA HELIX DOMAIN-CONTAINING PROTEIN"/>
    <property type="match status" value="1"/>
</dbReference>
<dbReference type="PANTHER" id="PTHR36453">
    <property type="entry name" value="SECRETED PROTEIN-RELATED"/>
    <property type="match status" value="1"/>
</dbReference>